<accession>A0ACB9U3W4</accession>
<dbReference type="Proteomes" id="UP001057279">
    <property type="component" value="Linkage Group LG25"/>
</dbReference>
<dbReference type="EMBL" id="CM043050">
    <property type="protein sequence ID" value="KAI4557088.1"/>
    <property type="molecule type" value="Genomic_DNA"/>
</dbReference>
<proteinExistence type="predicted"/>
<organism evidence="1 2">
    <name type="scientific">Ovis ammon polii x Ovis aries</name>
    <dbReference type="NCBI Taxonomy" id="2918886"/>
    <lineage>
        <taxon>Eukaryota</taxon>
        <taxon>Metazoa</taxon>
        <taxon>Chordata</taxon>
        <taxon>Craniata</taxon>
        <taxon>Vertebrata</taxon>
        <taxon>Euteleostomi</taxon>
        <taxon>Mammalia</taxon>
        <taxon>Eutheria</taxon>
        <taxon>Laurasiatheria</taxon>
        <taxon>Artiodactyla</taxon>
        <taxon>Ruminantia</taxon>
        <taxon>Pecora</taxon>
        <taxon>Bovidae</taxon>
        <taxon>Caprinae</taxon>
        <taxon>Ovis</taxon>
    </lineage>
</organism>
<sequence length="148" mass="16054">MQRISLFGMNGVSDTDAYAANSVAHWFIVATTKRMNKDSIPDNSNIKQIVGIYSKSLATWQNLPKFKTCLTFDSTALLLPFHSTNTGTSTERCDTEEEIPAGVCRPSGRIQPAEAAEPFREAPALGVLGGEGAAYGAMTADARRVRKR</sequence>
<comment type="caution">
    <text evidence="1">The sequence shown here is derived from an EMBL/GenBank/DDBJ whole genome shotgun (WGS) entry which is preliminary data.</text>
</comment>
<name>A0ACB9U3W4_9CETA</name>
<gene>
    <name evidence="1" type="ORF">MJG53_019042</name>
</gene>
<protein>
    <submittedName>
        <fullName evidence="1">Uncharacterized protein</fullName>
    </submittedName>
</protein>
<reference evidence="1" key="1">
    <citation type="submission" date="2022-03" db="EMBL/GenBank/DDBJ databases">
        <title>Genomic analyses of argali, domestic sheep and their hybrids provide insights into chromosomal evolution, heterosis and genetic basis of agronomic traits.</title>
        <authorList>
            <person name="Li M."/>
        </authorList>
    </citation>
    <scope>NUCLEOTIDE SEQUENCE</scope>
    <source>
        <strain evidence="1">F1 hybrid</strain>
    </source>
</reference>
<evidence type="ECO:0000313" key="1">
    <source>
        <dbReference type="EMBL" id="KAI4557088.1"/>
    </source>
</evidence>
<evidence type="ECO:0000313" key="2">
    <source>
        <dbReference type="Proteomes" id="UP001057279"/>
    </source>
</evidence>
<keyword evidence="2" id="KW-1185">Reference proteome</keyword>